<evidence type="ECO:0000256" key="1">
    <source>
        <dbReference type="SAM" id="SignalP"/>
    </source>
</evidence>
<feature type="signal peptide" evidence="1">
    <location>
        <begin position="1"/>
        <end position="38"/>
    </location>
</feature>
<proteinExistence type="predicted"/>
<dbReference type="OrthoDB" id="1652165at2"/>
<evidence type="ECO:0000259" key="2">
    <source>
        <dbReference type="PROSITE" id="PS50835"/>
    </source>
</evidence>
<gene>
    <name evidence="3" type="ORF">A3860_07960</name>
</gene>
<dbReference type="SUPFAM" id="SSF48726">
    <property type="entry name" value="Immunoglobulin"/>
    <property type="match status" value="1"/>
</dbReference>
<dbReference type="SMART" id="SM00710">
    <property type="entry name" value="PbH1"/>
    <property type="match status" value="23"/>
</dbReference>
<protein>
    <recommendedName>
        <fullName evidence="2">Ig-like domain-containing protein</fullName>
    </recommendedName>
</protein>
<dbReference type="PROSITE" id="PS50835">
    <property type="entry name" value="IG_LIKE"/>
    <property type="match status" value="1"/>
</dbReference>
<dbReference type="InterPro" id="IPR006626">
    <property type="entry name" value="PbH1"/>
</dbReference>
<accession>A0A1V9FIR2</accession>
<dbReference type="InterPro" id="IPR044023">
    <property type="entry name" value="Ig_7"/>
</dbReference>
<dbReference type="STRING" id="1703345.A3860_07960"/>
<dbReference type="RefSeq" id="WP_081155397.1">
    <property type="nucleotide sequence ID" value="NZ_LVYD01000102.1"/>
</dbReference>
<dbReference type="Gene3D" id="2.60.40.10">
    <property type="entry name" value="Immunoglobulins"/>
    <property type="match status" value="3"/>
</dbReference>
<dbReference type="SUPFAM" id="SSF49265">
    <property type="entry name" value="Fibronectin type III"/>
    <property type="match status" value="1"/>
</dbReference>
<evidence type="ECO:0000313" key="3">
    <source>
        <dbReference type="EMBL" id="OQP58245.1"/>
    </source>
</evidence>
<comment type="caution">
    <text evidence="3">The sequence shown here is derived from an EMBL/GenBank/DDBJ whole genome shotgun (WGS) entry which is preliminary data.</text>
</comment>
<dbReference type="InterPro" id="IPR036179">
    <property type="entry name" value="Ig-like_dom_sf"/>
</dbReference>
<organism evidence="3 4">
    <name type="scientific">Niastella vici</name>
    <dbReference type="NCBI Taxonomy" id="1703345"/>
    <lineage>
        <taxon>Bacteria</taxon>
        <taxon>Pseudomonadati</taxon>
        <taxon>Bacteroidota</taxon>
        <taxon>Chitinophagia</taxon>
        <taxon>Chitinophagales</taxon>
        <taxon>Chitinophagaceae</taxon>
        <taxon>Niastella</taxon>
    </lineage>
</organism>
<dbReference type="Proteomes" id="UP000192796">
    <property type="component" value="Unassembled WGS sequence"/>
</dbReference>
<name>A0A1V9FIR2_9BACT</name>
<dbReference type="Pfam" id="PF19081">
    <property type="entry name" value="Ig_7"/>
    <property type="match status" value="1"/>
</dbReference>
<dbReference type="InterPro" id="IPR013783">
    <property type="entry name" value="Ig-like_fold"/>
</dbReference>
<keyword evidence="1" id="KW-0732">Signal</keyword>
<feature type="chain" id="PRO_5011963656" description="Ig-like domain-containing protein" evidence="1">
    <location>
        <begin position="39"/>
        <end position="2898"/>
    </location>
</feature>
<dbReference type="InterPro" id="IPR036116">
    <property type="entry name" value="FN3_sf"/>
</dbReference>
<dbReference type="EMBL" id="LVYD01000102">
    <property type="protein sequence ID" value="OQP58245.1"/>
    <property type="molecule type" value="Genomic_DNA"/>
</dbReference>
<dbReference type="InterPro" id="IPR007110">
    <property type="entry name" value="Ig-like_dom"/>
</dbReference>
<keyword evidence="4" id="KW-1185">Reference proteome</keyword>
<feature type="domain" description="Ig-like" evidence="2">
    <location>
        <begin position="2417"/>
        <end position="2508"/>
    </location>
</feature>
<evidence type="ECO:0000313" key="4">
    <source>
        <dbReference type="Proteomes" id="UP000192796"/>
    </source>
</evidence>
<reference evidence="3 4" key="1">
    <citation type="submission" date="2016-03" db="EMBL/GenBank/DDBJ databases">
        <title>Niastella vici sp. nov., isolated from farmland soil.</title>
        <authorList>
            <person name="Chen L."/>
            <person name="Wang D."/>
            <person name="Yang S."/>
            <person name="Wang G."/>
        </authorList>
    </citation>
    <scope>NUCLEOTIDE SEQUENCE [LARGE SCALE GENOMIC DNA]</scope>
    <source>
        <strain evidence="3 4">DJ57</strain>
    </source>
</reference>
<sequence>MSRKVSAEFQKGVNIKICTGRSGLLGMLLVLSSLFCTAQTVTPVTVTGFTEDVIANGTTFAGSVTADVDGSQYYFLNQSFTAFGTPTYYLPNSGLITSAASSLVSFQLADASAKNSLRLAATNASGTLTLATPQTAGVVYLLATSGGGPATITVVLNFTDATTQTVTGLSVPDWYSGAGYAIQGIGRVNGTGLVLDNAGGTSNPRIYQLSLPVSGPNYTKLISSITVTRTSTGGVAQIMAVSMMNACVAPVAQPTALVLNATATSQISGSFTPASPAADAYIVVRYAAGATPVAPVNGTTYSAGNSLGTGVVVQTGTATSFTASGLTGSTAYDFYVYGYNNTNCIGPVYNTTTPLTGTQSTSACSGPSGVIPVGPTGTYPTLTAALTALASGVSGAVILELQSTYTSGGETFPITIPSNACINATRTLTIRPQAGANGLAITSSNAGPTIDLTGAKYVTIDGRPGGTGSAITATAAGNRNTTNLNIINTNNAGAAIRLDNGASNNTIKYCDLQGQSTVAASQPAIVAGVVYFGNQGSAGNDNNTLDHCNIHSTGSGATKPSIGIYSLGYDNSSAVAAYVPQFNDNNAVTGCNIYDYFNAANSVGLELNLGNTGWTIAANSFFETEAITVTTSGGFHRAMWLAPYRTTSVGEIGNGFIVVSNFIGGTAPNCGGTPYTMASGSAGYFEGIRVETADAATPQAATSLQGNVITNINITTSTTADAMHAIAIVAGKGNVEVGNSTGNTIGSASGVNGYTDGGITINATGATSSHMIFFGGTYTATIKNNTIGNVLLTAAGNNFSGIFSNTAITANISNNTITNITAASAGTTTSKYVNGIQISGGSPVLTIANNTIQNLTCNYATTGTSASQVVGINISTTTAVVSGGITNNIIRNLANATQSTASGTSSAIIGICAASTNAAGCNITGNIIDSLVLTGTATAAAVNVTGLYYSATTTVTNSVSKNFIHSFDATAANISAIFTGIQVNGGSSVFSNNMIRLGIRPNGSALTTALTINGIVANTTATNNFFHNSIYIGGNGVGSNAANTYAFTRVTTSGTYDIRDNIFANTRSNATGGGKHYSIYFAGANTGATVNYNVYQYSGTGGRFAYSGTAEITNYMNGGTATAGWISGDVNSIAGDPNFINANGGLQAVNLHINTSGTSVAEGNGTNIATITDDYDNEVRSGLTPVDIGADAGNFVAAAATCTTPAAPTALVLNTISANEIDGSFTASVPAANGYMIVRYAAGATPVAPVDGVTYAAGSLLGTGTVIATGTSVNFANTGLLANTGYDYYVYAYNNACISAVKYSTALTGTKTTSGCSGPGGLITVGPTGTYPTLTAALASLSGGISGPVIVELQSNYTSAGETFPITIGSNACFSPANTVTIRPAANANGLVITSSVAGPTIDFSGGTYVTIDGRPGGIGSAIPVTAAGNLNTTNLNIINTSAIGAAIRFDNEASRNKVKYCDLQGMNAVSATTSTTFAGVVYFGGNGVNGNDNNTIDHCNIHSSGTGASLPSIGVLAVGANNTGMNTNFNDNDTISNCNIYDFFLVNGNSTGIMLHQGVNGWVITGNSFFQTDIRTYTAAAFNRGIWIIPNRNTGSVGNGFVVTGNYIGGSAPLSTGTPYTLSGQANYFDGIRLEVADGFPVSPSSVQGNTITNMAITSTVTTANDVFHGIAVTGSNGNVNIGTVTGNTVGSATGSNAITIAAGSGSHTIPYFISNSGGANSVINLKQNIAGGITLSNAGNNFSGIYDNQPGTVNIEGNLIGSLTTANSIVASNATTTSIFIRGINIPSGAGTFAINNNTIANLTNNSTSASSGAQTAGINIGSATAVVTTVNGNTIRNLYSATNYTAGSGTSVVLGIYMGASTANPVTVSGNTVHSLVSGAATATVYMEGIFFWGNNSTSVTNTVSKNKVHSFDITTTNTNVNIRGIEVNQGKVDVYNNMVRLGIRPDGTPLTNAVRIDGIMKGSALNSRIYYNSVYIGGTGVGATAKNTSAIRKETTSGTDDIRNNIFINNRSNTTTGGMHNTIWVDGLANLTFEHNIYGYGGTGGNFVATNSTGTSFAATYTSGWNIGGDTTSQATDPLFVDATGSAATVDLHITTSAFSPANQKAVPLALVTDDIEGEARDPLTPDVGADEFTQSNGIDMQAVSLVAPATGKGCYGKEVATIKVRNNSSVAIDFAANPVTVTVNVTGATTATISTILNTGTLAPGTTMDVTLSKSTDTIDMRNAGTYIFDAKTIVAGDVKGSNDAMSTVTRTRIALAMGTISASQTSYCFTGAPVLTLTGGNGYSGIQWQQSPDSVTYSNITNATTSPYTTPAATQTLYYRLAAACVSDTAWSPAIKVVISSPQVISTTPAMRCNTGMVNLQATGSAGATLYWYTDSVSTSAVGIGTSYTTPVISDTTTYYVVAVAGSCQSPRTPVVATVNDRIVVTAQPVGQGVCMGSAVTFTIGATGSGLTFQWRKDGVNIPGATSDTYSIANTVAADGGQYDVVITNPCGIIVSTIATLSVKSSNNWVGDVSSDWNTAANWCGGIPVSTTDVTINAGTRFSPVISGTANANSIIIGSGATVTINAGGTLNLYGNFVNSGTLNATSGTIAFQGATNQTVAAMSIGNVIMNGTGGVTLNGNMTINNTLTLTNGNITPGSYNVYLNNSTTGSAGSHIITNSTGSVIVANVNTSVTVPVGGTASSYNPVTIGNGQGMTYTVRVMNGLIAPVLDNNKAINRTWTVTTTTTPASPVNLTLQYADADANSGCIPTAAMDAGAYNGVTWALISPTGGVMPTGTAIARTVGLSTTLLGSIVLANQGMLKAAVYEFTVKLLPTLVTGNSAKLSISSPRTMTINWTVLDASGKMLRKFTTSVAAGVNDIDVSLGGLASGVYTLYGVGDDGKKQTIRFMIRH</sequence>